<organism evidence="1 2">
    <name type="scientific">Ancylomarina longa</name>
    <dbReference type="NCBI Taxonomy" id="2487017"/>
    <lineage>
        <taxon>Bacteria</taxon>
        <taxon>Pseudomonadati</taxon>
        <taxon>Bacteroidota</taxon>
        <taxon>Bacteroidia</taxon>
        <taxon>Marinilabiliales</taxon>
        <taxon>Marinifilaceae</taxon>
        <taxon>Ancylomarina</taxon>
    </lineage>
</organism>
<proteinExistence type="predicted"/>
<name>A0A434AUK3_9BACT</name>
<gene>
    <name evidence="1" type="ORF">DLK05_09715</name>
</gene>
<dbReference type="AlphaFoldDB" id="A0A434AUK3"/>
<keyword evidence="2" id="KW-1185">Reference proteome</keyword>
<evidence type="ECO:0000313" key="1">
    <source>
        <dbReference type="EMBL" id="RUT78114.1"/>
    </source>
</evidence>
<comment type="caution">
    <text evidence="1">The sequence shown here is derived from an EMBL/GenBank/DDBJ whole genome shotgun (WGS) entry which is preliminary data.</text>
</comment>
<dbReference type="RefSeq" id="WP_127343782.1">
    <property type="nucleotide sequence ID" value="NZ_RJJX01000011.1"/>
</dbReference>
<reference evidence="1 2" key="1">
    <citation type="submission" date="2018-11" db="EMBL/GenBank/DDBJ databases">
        <title>Parancylomarina longa gen. nov., sp. nov., isolated from sediments of southern Okinawa.</title>
        <authorList>
            <person name="Fu T."/>
        </authorList>
    </citation>
    <scope>NUCLEOTIDE SEQUENCE [LARGE SCALE GENOMIC DNA]</scope>
    <source>
        <strain evidence="1 2">T3-2 S1-C</strain>
    </source>
</reference>
<protein>
    <submittedName>
        <fullName evidence="1">Uncharacterized protein</fullName>
    </submittedName>
</protein>
<accession>A0A434AUK3</accession>
<evidence type="ECO:0000313" key="2">
    <source>
        <dbReference type="Proteomes" id="UP000282985"/>
    </source>
</evidence>
<dbReference type="EMBL" id="RJJX01000011">
    <property type="protein sequence ID" value="RUT78114.1"/>
    <property type="molecule type" value="Genomic_DNA"/>
</dbReference>
<dbReference type="Proteomes" id="UP000282985">
    <property type="component" value="Unassembled WGS sequence"/>
</dbReference>
<sequence length="77" mass="8867">MNLPDKDEEAFISHYVGNNLICIHFQNQLREILGFEFSKKDRDAPVKVQKAKDLLNSFEIADIIAHLTNLLLAIKEE</sequence>